<dbReference type="AlphaFoldDB" id="A0A0K0FAU5"/>
<keyword evidence="1" id="KW-0175">Coiled coil</keyword>
<proteinExistence type="predicted"/>
<dbReference type="InterPro" id="IPR000253">
    <property type="entry name" value="FHA_dom"/>
</dbReference>
<accession>A0A0K0FAU5</accession>
<evidence type="ECO:0000259" key="3">
    <source>
        <dbReference type="PROSITE" id="PS50006"/>
    </source>
</evidence>
<dbReference type="Pfam" id="PF00498">
    <property type="entry name" value="FHA"/>
    <property type="match status" value="1"/>
</dbReference>
<name>A0A0K0FAU5_STRVS</name>
<dbReference type="SUPFAM" id="SSF49879">
    <property type="entry name" value="SMAD/FHA domain"/>
    <property type="match status" value="1"/>
</dbReference>
<sequence length="550" mass="62272">MVIKMDIMNEESKNSKKYKDQRFAVFIPCAESHTFERRRVFVPDSESKPMTIGRSVGKSRPNNDNAVFDCKVLSRNHAIMWWEEGTFYIKDTKSSNGTYVNNERLSRTGEESAPKALYSGDIIQLGVEIIDSSNKISSGCIIAMLQFFNGNDEDIASVRPFVQKPIKPPKMGVGDSNQASSSNVPIITPTELFQLQQYIKEATYREKLLNQKIQALQEAVVAAAEAVETTWNAAINEESMLEYIILLEQQLAIYSKSITLEQAKDDLKKFLESKTIIDKNYKDTFKDLKNKETAAVERAIEAETKIVSLKKDLEFVKNILGESEERCRTTETTCNELKMRLKVNEDRCKELEKKLKDLSIHQENGENQVSEYVMQNSSNMDLLRNKVPEGTEYLKCLEKDNVSSCSSEPITISVETKENVNSLLLPINHHIKETRTFSTTSTQTIFDEPILDNDMSEAASNLLTNSQHGCFDAEVNTSFPIEQNILKETVENSSQVSESDLDTFGSVNCKNINSISNDIDVLFIILFPFAAFLLFLYAIVSMRNLTSKQK</sequence>
<keyword evidence="4" id="KW-1185">Reference proteome</keyword>
<evidence type="ECO:0000313" key="4">
    <source>
        <dbReference type="Proteomes" id="UP000035680"/>
    </source>
</evidence>
<dbReference type="InterPro" id="IPR008984">
    <property type="entry name" value="SMAD_FHA_dom_sf"/>
</dbReference>
<reference evidence="4" key="1">
    <citation type="submission" date="2014-07" db="EMBL/GenBank/DDBJ databases">
        <authorList>
            <person name="Martin A.A"/>
            <person name="De Silva N."/>
        </authorList>
    </citation>
    <scope>NUCLEOTIDE SEQUENCE</scope>
</reference>
<dbReference type="CDD" id="cd22679">
    <property type="entry name" value="FHA_SLMAP"/>
    <property type="match status" value="1"/>
</dbReference>
<dbReference type="SMART" id="SM00240">
    <property type="entry name" value="FHA"/>
    <property type="match status" value="1"/>
</dbReference>
<dbReference type="Gene3D" id="2.60.200.20">
    <property type="match status" value="1"/>
</dbReference>
<keyword evidence="2" id="KW-0472">Membrane</keyword>
<dbReference type="Proteomes" id="UP000035680">
    <property type="component" value="Unassembled WGS sequence"/>
</dbReference>
<feature type="transmembrane region" description="Helical" evidence="2">
    <location>
        <begin position="521"/>
        <end position="540"/>
    </location>
</feature>
<dbReference type="WBParaSite" id="SVE_0595000.1">
    <property type="protein sequence ID" value="SVE_0595000.1"/>
    <property type="gene ID" value="SVE_0595000"/>
</dbReference>
<feature type="domain" description="FHA" evidence="3">
    <location>
        <begin position="50"/>
        <end position="105"/>
    </location>
</feature>
<dbReference type="PROSITE" id="PS50006">
    <property type="entry name" value="FHA_DOMAIN"/>
    <property type="match status" value="1"/>
</dbReference>
<dbReference type="STRING" id="75913.A0A0K0FAU5"/>
<dbReference type="PANTHER" id="PTHR15715:SF37">
    <property type="entry name" value="LD47843P"/>
    <property type="match status" value="1"/>
</dbReference>
<reference evidence="5" key="2">
    <citation type="submission" date="2015-08" db="UniProtKB">
        <authorList>
            <consortium name="WormBaseParasite"/>
        </authorList>
    </citation>
    <scope>IDENTIFICATION</scope>
</reference>
<protein>
    <submittedName>
        <fullName evidence="5">Sarcolemmal membrane-associated protein (inferred by orthology to a human protein)</fullName>
    </submittedName>
</protein>
<evidence type="ECO:0000256" key="1">
    <source>
        <dbReference type="SAM" id="Coils"/>
    </source>
</evidence>
<organism evidence="4 5">
    <name type="scientific">Strongyloides venezuelensis</name>
    <name type="common">Threadworm</name>
    <dbReference type="NCBI Taxonomy" id="75913"/>
    <lineage>
        <taxon>Eukaryota</taxon>
        <taxon>Metazoa</taxon>
        <taxon>Ecdysozoa</taxon>
        <taxon>Nematoda</taxon>
        <taxon>Chromadorea</taxon>
        <taxon>Rhabditida</taxon>
        <taxon>Tylenchina</taxon>
        <taxon>Panagrolaimomorpha</taxon>
        <taxon>Strongyloidoidea</taxon>
        <taxon>Strongyloididae</taxon>
        <taxon>Strongyloides</taxon>
    </lineage>
</organism>
<evidence type="ECO:0000313" key="5">
    <source>
        <dbReference type="WBParaSite" id="SVE_0595000.1"/>
    </source>
</evidence>
<keyword evidence="2" id="KW-1133">Transmembrane helix</keyword>
<dbReference type="SUPFAM" id="SSF57997">
    <property type="entry name" value="Tropomyosin"/>
    <property type="match status" value="1"/>
</dbReference>
<dbReference type="CDD" id="cd21911">
    <property type="entry name" value="CC1_SLMAP"/>
    <property type="match status" value="1"/>
</dbReference>
<feature type="coiled-coil region" evidence="1">
    <location>
        <begin position="334"/>
        <end position="368"/>
    </location>
</feature>
<dbReference type="PANTHER" id="PTHR15715">
    <property type="entry name" value="CENTROSOMAL PROTEIN OF 170 KDA"/>
    <property type="match status" value="1"/>
</dbReference>
<keyword evidence="2" id="KW-0812">Transmembrane</keyword>
<dbReference type="InterPro" id="IPR051176">
    <property type="entry name" value="Cent_Immune-Sig_Mod"/>
</dbReference>
<evidence type="ECO:0000256" key="2">
    <source>
        <dbReference type="SAM" id="Phobius"/>
    </source>
</evidence>